<reference evidence="2 3" key="1">
    <citation type="submission" date="2017-09" db="EMBL/GenBank/DDBJ databases">
        <title>Evaluation of Pacific Biosciences Sequencing Technology to Finishing C. thermocellum Genome Sequences.</title>
        <authorList>
            <person name="Brown S."/>
        </authorList>
    </citation>
    <scope>NUCLEOTIDE SEQUENCE [LARGE SCALE GENOMIC DNA]</scope>
    <source>
        <strain evidence="2 3">AD2</strain>
    </source>
</reference>
<evidence type="ECO:0000259" key="1">
    <source>
        <dbReference type="Pfam" id="PF06722"/>
    </source>
</evidence>
<dbReference type="PANTHER" id="PTHR21015:SF22">
    <property type="entry name" value="GLYCOSYLTRANSFERASE"/>
    <property type="match status" value="1"/>
</dbReference>
<dbReference type="InterPro" id="IPR010610">
    <property type="entry name" value="EryCIII-like_C"/>
</dbReference>
<dbReference type="InterPro" id="IPR002213">
    <property type="entry name" value="UDP_glucos_trans"/>
</dbReference>
<gene>
    <name evidence="2" type="ORF">M972_111998</name>
</gene>
<dbReference type="CDD" id="cd03784">
    <property type="entry name" value="GT1_Gtf-like"/>
    <property type="match status" value="1"/>
</dbReference>
<dbReference type="Pfam" id="PF06722">
    <property type="entry name" value="EryCIII-like_C"/>
    <property type="match status" value="1"/>
</dbReference>
<feature type="domain" description="Erythromycin biosynthesis protein CIII-like C-terminal" evidence="1">
    <location>
        <begin position="261"/>
        <end position="385"/>
    </location>
</feature>
<name>A0AB36TH06_ACETH</name>
<dbReference type="RefSeq" id="WP_003519332.1">
    <property type="nucleotide sequence ID" value="NZ_CP013828.1"/>
</dbReference>
<dbReference type="SUPFAM" id="SSF53756">
    <property type="entry name" value="UDP-Glycosyltransferase/glycogen phosphorylase"/>
    <property type="match status" value="1"/>
</dbReference>
<proteinExistence type="predicted"/>
<accession>A0AB36TH06</accession>
<dbReference type="EMBL" id="PDBW01000001">
    <property type="protein sequence ID" value="PFH03197.1"/>
    <property type="molecule type" value="Genomic_DNA"/>
</dbReference>
<organism evidence="2 3">
    <name type="scientific">Acetivibrio thermocellus AD2</name>
    <dbReference type="NCBI Taxonomy" id="1138384"/>
    <lineage>
        <taxon>Bacteria</taxon>
        <taxon>Bacillati</taxon>
        <taxon>Bacillota</taxon>
        <taxon>Clostridia</taxon>
        <taxon>Eubacteriales</taxon>
        <taxon>Oscillospiraceae</taxon>
        <taxon>Acetivibrio</taxon>
    </lineage>
</organism>
<protein>
    <submittedName>
        <fullName evidence="2">Uncharacterized protein (TIGR00661 family)</fullName>
    </submittedName>
</protein>
<dbReference type="GO" id="GO:0016758">
    <property type="term" value="F:hexosyltransferase activity"/>
    <property type="evidence" value="ECO:0007669"/>
    <property type="project" value="UniProtKB-ARBA"/>
</dbReference>
<dbReference type="Gene3D" id="3.40.50.2000">
    <property type="entry name" value="Glycogen Phosphorylase B"/>
    <property type="match status" value="2"/>
</dbReference>
<dbReference type="AlphaFoldDB" id="A0AB36TH06"/>
<evidence type="ECO:0000313" key="2">
    <source>
        <dbReference type="EMBL" id="PFH03197.1"/>
    </source>
</evidence>
<dbReference type="Proteomes" id="UP000223596">
    <property type="component" value="Unassembled WGS sequence"/>
</dbReference>
<evidence type="ECO:0000313" key="3">
    <source>
        <dbReference type="Proteomes" id="UP000223596"/>
    </source>
</evidence>
<comment type="caution">
    <text evidence="2">The sequence shown here is derived from an EMBL/GenBank/DDBJ whole genome shotgun (WGS) entry which is preliminary data.</text>
</comment>
<dbReference type="GO" id="GO:0008194">
    <property type="term" value="F:UDP-glycosyltransferase activity"/>
    <property type="evidence" value="ECO:0007669"/>
    <property type="project" value="InterPro"/>
</dbReference>
<dbReference type="PANTHER" id="PTHR21015">
    <property type="entry name" value="UDP-N-ACETYLGLUCOSAMINE--N-ACETYLMURAMYL-(PENTAPEPTIDE) PYROPHOSPHORYL-UNDECAPRENOL N-ACETYLGLUCOSAMINE TRANSFERASE 1"/>
    <property type="match status" value="1"/>
</dbReference>
<sequence>MKRIFLQFGSGLGPMSRSLPIALALAEAGYEIKYLGYDMAKEYMKKAGIEELCPEFSISDIKKGSPNPYWNTAEEFWAMIGYGNMSWVERKVDELINLLKEFSPDYILSDLGILACLAARITGIPLIAINQSCYHPNVKLKWWENNYEAENYKDEDSLLNKLNAFLKKKGAQQLNTFTEIFTGRLTIIPSFYDFDPIPNLEKYNTHYVGPVLYTPKESVSEKLLKLFDADQPIIFCYTARFYDNVGESGKAIFDNMIKIADKIDASIIISTGNKKDELLALDIASKELKSGKVSIVDYVPLDIAYEKSDLVIHHGGHGSCLVQFYYGVPSVIIPTHTEREYNARMCEKLHVGKMLPRRELNSANLKNCINDVLNDITYKKSVRDWKEKVSGDFNNLDKVVKLVDSL</sequence>